<dbReference type="AlphaFoldDB" id="A0A9Q9B5I4"/>
<keyword evidence="3" id="KW-1185">Reference proteome</keyword>
<evidence type="ECO:0000256" key="1">
    <source>
        <dbReference type="SAM" id="Phobius"/>
    </source>
</evidence>
<proteinExistence type="predicted"/>
<protein>
    <submittedName>
        <fullName evidence="2">Uncharacterized protein</fullName>
    </submittedName>
</protein>
<keyword evidence="1" id="KW-0472">Membrane</keyword>
<evidence type="ECO:0000313" key="2">
    <source>
        <dbReference type="EMBL" id="USW58615.1"/>
    </source>
</evidence>
<dbReference type="Proteomes" id="UP001056384">
    <property type="component" value="Chromosome 11"/>
</dbReference>
<sequence>MSAQGDFGVVVGAPVAFFLGGFIYNIVDLLGDAAFQDPAITLAFGVQWMIVVHVAIVSGCLLASNNPSAICVLSGLPPPTALAQSAFSMYKTRFQPVSMLERGSNKTAWLRTIMIRASGEQQDVLRSLEQNVRIKPIEWLLWILYYPQ</sequence>
<dbReference type="EMBL" id="CP099428">
    <property type="protein sequence ID" value="USW58615.1"/>
    <property type="molecule type" value="Genomic_DNA"/>
</dbReference>
<organism evidence="2 3">
    <name type="scientific">Septoria linicola</name>
    <dbReference type="NCBI Taxonomy" id="215465"/>
    <lineage>
        <taxon>Eukaryota</taxon>
        <taxon>Fungi</taxon>
        <taxon>Dikarya</taxon>
        <taxon>Ascomycota</taxon>
        <taxon>Pezizomycotina</taxon>
        <taxon>Dothideomycetes</taxon>
        <taxon>Dothideomycetidae</taxon>
        <taxon>Mycosphaerellales</taxon>
        <taxon>Mycosphaerellaceae</taxon>
        <taxon>Septoria</taxon>
    </lineage>
</organism>
<feature type="transmembrane region" description="Helical" evidence="1">
    <location>
        <begin position="7"/>
        <end position="27"/>
    </location>
</feature>
<evidence type="ECO:0000313" key="3">
    <source>
        <dbReference type="Proteomes" id="UP001056384"/>
    </source>
</evidence>
<dbReference type="OrthoDB" id="5392263at2759"/>
<keyword evidence="1" id="KW-1133">Transmembrane helix</keyword>
<accession>A0A9Q9B5I4</accession>
<keyword evidence="1" id="KW-0812">Transmembrane</keyword>
<feature type="transmembrane region" description="Helical" evidence="1">
    <location>
        <begin position="39"/>
        <end position="63"/>
    </location>
</feature>
<name>A0A9Q9B5I4_9PEZI</name>
<gene>
    <name evidence="2" type="ORF">Slin15195_G119340</name>
</gene>
<reference evidence="2" key="1">
    <citation type="submission" date="2022-06" db="EMBL/GenBank/DDBJ databases">
        <title>Complete genome sequences of two strains of the flax pathogen Septoria linicola.</title>
        <authorList>
            <person name="Lapalu N."/>
            <person name="Simon A."/>
            <person name="Demenou B."/>
            <person name="Paumier D."/>
            <person name="Guillot M.-P."/>
            <person name="Gout L."/>
            <person name="Valade R."/>
        </authorList>
    </citation>
    <scope>NUCLEOTIDE SEQUENCE</scope>
    <source>
        <strain evidence="2">SE15195</strain>
    </source>
</reference>